<dbReference type="PROSITE" id="PS51257">
    <property type="entry name" value="PROKAR_LIPOPROTEIN"/>
    <property type="match status" value="1"/>
</dbReference>
<evidence type="ECO:0000313" key="2">
    <source>
        <dbReference type="EMBL" id="ESM41426.1"/>
    </source>
</evidence>
<dbReference type="AlphaFoldDB" id="A0ABC9UI50"/>
<keyword evidence="1" id="KW-0732">Signal</keyword>
<evidence type="ECO:0008006" key="4">
    <source>
        <dbReference type="Google" id="ProtNLM"/>
    </source>
</evidence>
<feature type="chain" id="PRO_5044825628" description="Lipoprotein" evidence="1">
    <location>
        <begin position="24"/>
        <end position="263"/>
    </location>
</feature>
<evidence type="ECO:0000256" key="1">
    <source>
        <dbReference type="SAM" id="SignalP"/>
    </source>
</evidence>
<reference evidence="3" key="1">
    <citation type="submission" date="2013-09" db="EMBL/GenBank/DDBJ databases">
        <title>The Genome Sequence of Enterobacter cloacae BWH 31.</title>
        <authorList>
            <consortium name="The Broad Institute Genomics Platform"/>
            <consortium name="The Broad Institute Genome Sequencing Center for Infectious Disease"/>
            <person name="Murphy C."/>
            <person name="Cosimi L."/>
            <person name="Cerqueira G."/>
            <person name="Feldgarden M."/>
            <person name="Hung D."/>
            <person name="Onderdonk A.B."/>
            <person name="Ferraro M.J."/>
            <person name="Hooper D."/>
            <person name="Dekker J."/>
            <person name="O'Brien T."/>
            <person name="Huang S."/>
            <person name="Quan V."/>
            <person name="Ernst C."/>
            <person name="Delaney M."/>
            <person name="DuBois A."/>
            <person name="Young S.K."/>
            <person name="Zeng Q."/>
            <person name="Gargeya S."/>
            <person name="Fitzgerald M."/>
            <person name="Abouelleil A."/>
            <person name="Alvarado L."/>
            <person name="Berlin A.M."/>
            <person name="Chapman S.B."/>
            <person name="Gainer-Dewar J."/>
            <person name="Goldberg J."/>
            <person name="Gnerre S."/>
            <person name="Griggs A."/>
            <person name="Gujja S."/>
            <person name="Hansen M."/>
            <person name="Howarth C."/>
            <person name="Imamovic A."/>
            <person name="Ireland A."/>
            <person name="Larimer J."/>
            <person name="McCowan C."/>
            <person name="Murphy C."/>
            <person name="Pearson M."/>
            <person name="Poon T.W."/>
            <person name="Priest M."/>
            <person name="Roberts A."/>
            <person name="Saif S."/>
            <person name="Shea T."/>
            <person name="Sykes S."/>
            <person name="Wortman J."/>
            <person name="Nusbaum C."/>
            <person name="Birren B."/>
        </authorList>
    </citation>
    <scope>NUCLEOTIDE SEQUENCE [LARGE SCALE GENOMIC DNA]</scope>
    <source>
        <strain evidence="3">BWH 31</strain>
    </source>
</reference>
<gene>
    <name evidence="2" type="ORF">L402_00027</name>
</gene>
<proteinExistence type="predicted"/>
<dbReference type="RefSeq" id="WP_023308697.1">
    <property type="nucleotide sequence ID" value="NZ_CP034336.1"/>
</dbReference>
<protein>
    <recommendedName>
        <fullName evidence="4">Lipoprotein</fullName>
    </recommendedName>
</protein>
<name>A0ABC9UI50_ENTAS</name>
<dbReference type="EMBL" id="AYIP01000001">
    <property type="protein sequence ID" value="ESM41426.1"/>
    <property type="molecule type" value="Genomic_DNA"/>
</dbReference>
<accession>A0ABC9UI50</accession>
<sequence length="263" mass="29413">MLNKNKFIFLSLVFFIVGGCSHATSNAISPPADTKWVTIEVSNPSKYTRPFPLEVRYISRECQKKRVNGFDGSVDAELSYNVIKVPLQQQNGDKWKGTVAITGGGECVWSLSAINVGIEYIDATHLGNDLVPGTAVGVTIAFDADAARNGQFDTVVGNDFNYTPKYYPFIKKWNNNPQSTMRDKLYLFGKEDAFWKVKLDYKPNENVLINYNPSIDENKKVLMIFPNKKGKDAMYSFVYPDGNVISSKNTTPDFSKVDGTRGE</sequence>
<organism evidence="2 3">
    <name type="scientific">Enterobacter asburiae</name>
    <dbReference type="NCBI Taxonomy" id="61645"/>
    <lineage>
        <taxon>Bacteria</taxon>
        <taxon>Pseudomonadati</taxon>
        <taxon>Pseudomonadota</taxon>
        <taxon>Gammaproteobacteria</taxon>
        <taxon>Enterobacterales</taxon>
        <taxon>Enterobacteriaceae</taxon>
        <taxon>Enterobacter</taxon>
        <taxon>Enterobacter cloacae complex</taxon>
    </lineage>
</organism>
<comment type="caution">
    <text evidence="2">The sequence shown here is derived from an EMBL/GenBank/DDBJ whole genome shotgun (WGS) entry which is preliminary data.</text>
</comment>
<dbReference type="Proteomes" id="UP000017391">
    <property type="component" value="Unassembled WGS sequence"/>
</dbReference>
<feature type="signal peptide" evidence="1">
    <location>
        <begin position="1"/>
        <end position="23"/>
    </location>
</feature>
<evidence type="ECO:0000313" key="3">
    <source>
        <dbReference type="Proteomes" id="UP000017391"/>
    </source>
</evidence>